<proteinExistence type="predicted"/>
<feature type="domain" description="TRASH" evidence="1">
    <location>
        <begin position="17"/>
        <end position="53"/>
    </location>
</feature>
<sequence>MQTNKMRGRPPKAKSTCTMCNDSKHPLNYVLPTQNGKKEFCSVNCLAEFRKEYNKNGCANCDNIIKGTPVKQENQDSTPKNFCSAACLNKHQRKEQTKKS</sequence>
<dbReference type="OrthoDB" id="5912862at2759"/>
<accession>A0A2S2R9U6</accession>
<protein>
    <submittedName>
        <fullName evidence="2">Polycomb protein Scm</fullName>
    </submittedName>
</protein>
<reference evidence="2" key="1">
    <citation type="submission" date="2018-04" db="EMBL/GenBank/DDBJ databases">
        <title>Transcriptome assembly of Sipha flava.</title>
        <authorList>
            <person name="Scully E.D."/>
            <person name="Geib S.M."/>
            <person name="Palmer N.A."/>
            <person name="Koch K."/>
            <person name="Bradshaw J."/>
            <person name="Heng-Moss T."/>
            <person name="Sarath G."/>
        </authorList>
    </citation>
    <scope>NUCLEOTIDE SEQUENCE</scope>
</reference>
<organism evidence="2">
    <name type="scientific">Sipha flava</name>
    <name type="common">yellow sugarcane aphid</name>
    <dbReference type="NCBI Taxonomy" id="143950"/>
    <lineage>
        <taxon>Eukaryota</taxon>
        <taxon>Metazoa</taxon>
        <taxon>Ecdysozoa</taxon>
        <taxon>Arthropoda</taxon>
        <taxon>Hexapoda</taxon>
        <taxon>Insecta</taxon>
        <taxon>Pterygota</taxon>
        <taxon>Neoptera</taxon>
        <taxon>Paraneoptera</taxon>
        <taxon>Hemiptera</taxon>
        <taxon>Sternorrhyncha</taxon>
        <taxon>Aphidomorpha</taxon>
        <taxon>Aphidoidea</taxon>
        <taxon>Aphididae</taxon>
        <taxon>Sipha</taxon>
    </lineage>
</organism>
<dbReference type="SMART" id="SM00746">
    <property type="entry name" value="TRASH"/>
    <property type="match status" value="2"/>
</dbReference>
<dbReference type="EMBL" id="GGMS01017614">
    <property type="protein sequence ID" value="MBY86817.1"/>
    <property type="molecule type" value="Transcribed_RNA"/>
</dbReference>
<dbReference type="InterPro" id="IPR011017">
    <property type="entry name" value="TRASH_dom"/>
</dbReference>
<feature type="domain" description="TRASH" evidence="1">
    <location>
        <begin position="58"/>
        <end position="95"/>
    </location>
</feature>
<evidence type="ECO:0000313" key="2">
    <source>
        <dbReference type="EMBL" id="MBY86817.1"/>
    </source>
</evidence>
<dbReference type="GO" id="GO:0008270">
    <property type="term" value="F:zinc ion binding"/>
    <property type="evidence" value="ECO:0007669"/>
    <property type="project" value="InterPro"/>
</dbReference>
<dbReference type="Pfam" id="PF06467">
    <property type="entry name" value="zf-FCS"/>
    <property type="match status" value="1"/>
</dbReference>
<name>A0A2S2R9U6_9HEMI</name>
<dbReference type="AlphaFoldDB" id="A0A2S2R9U6"/>
<evidence type="ECO:0000259" key="1">
    <source>
        <dbReference type="SMART" id="SM00746"/>
    </source>
</evidence>
<dbReference type="InterPro" id="IPR010507">
    <property type="entry name" value="Znf_MYM"/>
</dbReference>
<gene>
    <name evidence="2" type="primary">Scm_1</name>
    <name evidence="2" type="ORF">g.71354</name>
</gene>